<keyword evidence="2" id="KW-1185">Reference proteome</keyword>
<evidence type="ECO:0000313" key="2">
    <source>
        <dbReference type="Proteomes" id="UP000887564"/>
    </source>
</evidence>
<reference evidence="3" key="1">
    <citation type="submission" date="2022-11" db="UniProtKB">
        <authorList>
            <consortium name="WormBaseParasite"/>
        </authorList>
    </citation>
    <scope>IDENTIFICATION</scope>
</reference>
<dbReference type="PANTHER" id="PTHR13500">
    <property type="entry name" value="NUCLEOLAR PRERIBOSOMAL-ASSOCIATED PROTEIN 1"/>
    <property type="match status" value="1"/>
</dbReference>
<accession>A0A914RZM0</accession>
<protein>
    <submittedName>
        <fullName evidence="3">Nucleolar pre-ribosomal-associated protein 1 C-terminal domain-containing protein</fullName>
    </submittedName>
</protein>
<evidence type="ECO:0000313" key="3">
    <source>
        <dbReference type="WBParaSite" id="PEQ_0001033401-mRNA-1"/>
    </source>
</evidence>
<name>A0A914RZM0_PAREQ</name>
<dbReference type="AlphaFoldDB" id="A0A914RZM0"/>
<dbReference type="Proteomes" id="UP000887564">
    <property type="component" value="Unplaced"/>
</dbReference>
<dbReference type="GO" id="GO:0000466">
    <property type="term" value="P:maturation of 5.8S rRNA from tricistronic rRNA transcript (SSU-rRNA, 5.8S rRNA, LSU-rRNA)"/>
    <property type="evidence" value="ECO:0007669"/>
    <property type="project" value="TreeGrafter"/>
</dbReference>
<dbReference type="InterPro" id="IPR039844">
    <property type="entry name" value="URB1"/>
</dbReference>
<sequence length="268" mass="30798">VNFIEFVDNAVTDRLVTALLYEPLAPIVWGRRSKLNYENLRKFGQTLHTRLTSDQVLDYLDPRRIGGENNEELYDYRFILRLLISLSEPGAELSSRRFIEANALSLAFAATMRSRYSSIFYSSSKIVSNVPTNGFLTLLLNAADPVYAPILSFLLLKPTIDTENVPEFYKLFLSSSTEHSHDERHWILTLIADSLIEPNDYNILQKRYGIKLCLSLFTSNMSDMESRKLVLMILRSALRHESVAKDLFLRQNLQSWIALTIQLWGTIV</sequence>
<proteinExistence type="predicted"/>
<dbReference type="Pfam" id="PF16201">
    <property type="entry name" value="NopRA1"/>
    <property type="match status" value="1"/>
</dbReference>
<dbReference type="GO" id="GO:0005730">
    <property type="term" value="C:nucleolus"/>
    <property type="evidence" value="ECO:0007669"/>
    <property type="project" value="TreeGrafter"/>
</dbReference>
<dbReference type="GO" id="GO:0000463">
    <property type="term" value="P:maturation of LSU-rRNA from tricistronic rRNA transcript (SSU-rRNA, 5.8S rRNA, LSU-rRNA)"/>
    <property type="evidence" value="ECO:0007669"/>
    <property type="project" value="TreeGrafter"/>
</dbReference>
<organism evidence="2 3">
    <name type="scientific">Parascaris equorum</name>
    <name type="common">Equine roundworm</name>
    <dbReference type="NCBI Taxonomy" id="6256"/>
    <lineage>
        <taxon>Eukaryota</taxon>
        <taxon>Metazoa</taxon>
        <taxon>Ecdysozoa</taxon>
        <taxon>Nematoda</taxon>
        <taxon>Chromadorea</taxon>
        <taxon>Rhabditida</taxon>
        <taxon>Spirurina</taxon>
        <taxon>Ascaridomorpha</taxon>
        <taxon>Ascaridoidea</taxon>
        <taxon>Ascarididae</taxon>
        <taxon>Parascaris</taxon>
    </lineage>
</organism>
<feature type="domain" description="URB1 C-terminal" evidence="1">
    <location>
        <begin position="135"/>
        <end position="256"/>
    </location>
</feature>
<dbReference type="PANTHER" id="PTHR13500:SF0">
    <property type="entry name" value="NUCLEOLAR PRE-RIBOSOMAL-ASSOCIATED PROTEIN 1"/>
    <property type="match status" value="1"/>
</dbReference>
<dbReference type="InterPro" id="IPR032436">
    <property type="entry name" value="URB1_C"/>
</dbReference>
<evidence type="ECO:0000259" key="1">
    <source>
        <dbReference type="Pfam" id="PF16201"/>
    </source>
</evidence>
<dbReference type="WBParaSite" id="PEQ_0001033401-mRNA-1">
    <property type="protein sequence ID" value="PEQ_0001033401-mRNA-1"/>
    <property type="gene ID" value="PEQ_0001033401"/>
</dbReference>